<dbReference type="InterPro" id="IPR036388">
    <property type="entry name" value="WH-like_DNA-bd_sf"/>
</dbReference>
<dbReference type="SUPFAM" id="SSF55781">
    <property type="entry name" value="GAF domain-like"/>
    <property type="match status" value="1"/>
</dbReference>
<dbReference type="PANTHER" id="PTHR30136">
    <property type="entry name" value="HELIX-TURN-HELIX TRANSCRIPTIONAL REGULATOR, ICLR FAMILY"/>
    <property type="match status" value="1"/>
</dbReference>
<gene>
    <name evidence="6" type="primary">kdgR_2</name>
    <name evidence="6" type="ORF">PMF13cell1_05235</name>
</gene>
<dbReference type="KEGG" id="bpro:PMF13cell1_05235"/>
<dbReference type="PROSITE" id="PS51077">
    <property type="entry name" value="HTH_ICLR"/>
    <property type="match status" value="1"/>
</dbReference>
<reference evidence="6 7" key="1">
    <citation type="submission" date="2019-01" db="EMBL/GenBank/DDBJ databases">
        <title>PMF-metabolizing Aryl O-demethylase.</title>
        <authorList>
            <person name="Kim M."/>
        </authorList>
    </citation>
    <scope>NUCLEOTIDE SEQUENCE [LARGE SCALE GENOMIC DNA]</scope>
    <source>
        <strain evidence="6 7">PMF1</strain>
    </source>
</reference>
<dbReference type="Gene3D" id="1.10.10.10">
    <property type="entry name" value="Winged helix-like DNA-binding domain superfamily/Winged helix DNA-binding domain"/>
    <property type="match status" value="1"/>
</dbReference>
<dbReference type="RefSeq" id="WP_130182657.1">
    <property type="nucleotide sequence ID" value="NZ_CP035945.1"/>
</dbReference>
<evidence type="ECO:0000259" key="4">
    <source>
        <dbReference type="PROSITE" id="PS51077"/>
    </source>
</evidence>
<dbReference type="InterPro" id="IPR014757">
    <property type="entry name" value="Tscrpt_reg_IclR_C"/>
</dbReference>
<dbReference type="PROSITE" id="PS51078">
    <property type="entry name" value="ICLR_ED"/>
    <property type="match status" value="1"/>
</dbReference>
<dbReference type="PANTHER" id="PTHR30136:SF24">
    <property type="entry name" value="HTH-TYPE TRANSCRIPTIONAL REPRESSOR ALLR"/>
    <property type="match status" value="1"/>
</dbReference>
<evidence type="ECO:0000256" key="3">
    <source>
        <dbReference type="ARBA" id="ARBA00023163"/>
    </source>
</evidence>
<name>A0A4P6M522_9FIRM</name>
<organism evidence="6 7">
    <name type="scientific">Blautia producta</name>
    <dbReference type="NCBI Taxonomy" id="33035"/>
    <lineage>
        <taxon>Bacteria</taxon>
        <taxon>Bacillati</taxon>
        <taxon>Bacillota</taxon>
        <taxon>Clostridia</taxon>
        <taxon>Lachnospirales</taxon>
        <taxon>Lachnospiraceae</taxon>
        <taxon>Blautia</taxon>
    </lineage>
</organism>
<sequence length="257" mass="28737">MSKAIQKMETIQAIDRAFQILETISRSGNMTLAELHEKVNISKASLSRLVYTLVENGYIEKRPNNEYSLTLKTYEVGINAVQNLDQISLINSTLADLSRETGRVAQFSVEDNNQLLCVQSIGQKAPSFSVYTNVGRRSPLYCTSAGKAILSTYSNNEIIDKWEKFDVKPLTEHTITDIHALLQDISEVKQRHYALDREENEYNIFCVGALVMNYTNTPLGAISISGTTLTQEEEQAISQTLTAAVKRLSATLGYVMR</sequence>
<evidence type="ECO:0000313" key="7">
    <source>
        <dbReference type="Proteomes" id="UP000289794"/>
    </source>
</evidence>
<evidence type="ECO:0000259" key="5">
    <source>
        <dbReference type="PROSITE" id="PS51078"/>
    </source>
</evidence>
<dbReference type="GO" id="GO:0003700">
    <property type="term" value="F:DNA-binding transcription factor activity"/>
    <property type="evidence" value="ECO:0007669"/>
    <property type="project" value="TreeGrafter"/>
</dbReference>
<dbReference type="GO" id="GO:0045892">
    <property type="term" value="P:negative regulation of DNA-templated transcription"/>
    <property type="evidence" value="ECO:0007669"/>
    <property type="project" value="TreeGrafter"/>
</dbReference>
<dbReference type="Gene3D" id="3.30.450.40">
    <property type="match status" value="1"/>
</dbReference>
<protein>
    <submittedName>
        <fullName evidence="6">Transcriptional regulator KdgR</fullName>
    </submittedName>
</protein>
<dbReference type="Pfam" id="PF01614">
    <property type="entry name" value="IclR_C"/>
    <property type="match status" value="1"/>
</dbReference>
<dbReference type="EMBL" id="CP035945">
    <property type="protein sequence ID" value="QBE99656.1"/>
    <property type="molecule type" value="Genomic_DNA"/>
</dbReference>
<dbReference type="InterPro" id="IPR036390">
    <property type="entry name" value="WH_DNA-bd_sf"/>
</dbReference>
<keyword evidence="3" id="KW-0804">Transcription</keyword>
<feature type="domain" description="IclR-ED" evidence="5">
    <location>
        <begin position="72"/>
        <end position="254"/>
    </location>
</feature>
<accession>A0A4P6M522</accession>
<dbReference type="SUPFAM" id="SSF46785">
    <property type="entry name" value="Winged helix' DNA-binding domain"/>
    <property type="match status" value="1"/>
</dbReference>
<keyword evidence="2" id="KW-0238">DNA-binding</keyword>
<keyword evidence="1" id="KW-0805">Transcription regulation</keyword>
<dbReference type="SMART" id="SM00346">
    <property type="entry name" value="HTH_ICLR"/>
    <property type="match status" value="1"/>
</dbReference>
<dbReference type="Proteomes" id="UP000289794">
    <property type="component" value="Chromosome"/>
</dbReference>
<dbReference type="InterPro" id="IPR050707">
    <property type="entry name" value="HTH_MetabolicPath_Reg"/>
</dbReference>
<evidence type="ECO:0000313" key="6">
    <source>
        <dbReference type="EMBL" id="QBE99656.1"/>
    </source>
</evidence>
<dbReference type="InterPro" id="IPR005471">
    <property type="entry name" value="Tscrpt_reg_IclR_N"/>
</dbReference>
<feature type="domain" description="HTH iclR-type" evidence="4">
    <location>
        <begin position="11"/>
        <end position="71"/>
    </location>
</feature>
<dbReference type="InterPro" id="IPR029016">
    <property type="entry name" value="GAF-like_dom_sf"/>
</dbReference>
<dbReference type="AlphaFoldDB" id="A0A4P6M522"/>
<evidence type="ECO:0000256" key="2">
    <source>
        <dbReference type="ARBA" id="ARBA00023125"/>
    </source>
</evidence>
<dbReference type="GO" id="GO:0003677">
    <property type="term" value="F:DNA binding"/>
    <property type="evidence" value="ECO:0007669"/>
    <property type="project" value="UniProtKB-KW"/>
</dbReference>
<evidence type="ECO:0000256" key="1">
    <source>
        <dbReference type="ARBA" id="ARBA00023015"/>
    </source>
</evidence>
<proteinExistence type="predicted"/>
<dbReference type="Pfam" id="PF09339">
    <property type="entry name" value="HTH_IclR"/>
    <property type="match status" value="1"/>
</dbReference>